<dbReference type="InterPro" id="IPR013551">
    <property type="entry name" value="YicC-like_C"/>
</dbReference>
<evidence type="ECO:0000256" key="5">
    <source>
        <dbReference type="ARBA" id="ARBA00035648"/>
    </source>
</evidence>
<feature type="domain" description="Endoribonuclease YicC-like C-terminal" evidence="7">
    <location>
        <begin position="173"/>
        <end position="292"/>
    </location>
</feature>
<evidence type="ECO:0000259" key="6">
    <source>
        <dbReference type="Pfam" id="PF03755"/>
    </source>
</evidence>
<dbReference type="Proteomes" id="UP000284751">
    <property type="component" value="Unassembled WGS sequence"/>
</dbReference>
<feature type="domain" description="Endoribonuclease YicC-like N-terminal" evidence="6">
    <location>
        <begin position="2"/>
        <end position="156"/>
    </location>
</feature>
<evidence type="ECO:0000259" key="7">
    <source>
        <dbReference type="Pfam" id="PF08340"/>
    </source>
</evidence>
<accession>A0A412B017</accession>
<dbReference type="Pfam" id="PF03755">
    <property type="entry name" value="YicC-like_N"/>
    <property type="match status" value="1"/>
</dbReference>
<evidence type="ECO:0000256" key="3">
    <source>
        <dbReference type="ARBA" id="ARBA00022759"/>
    </source>
</evidence>
<dbReference type="EMBL" id="QRTC01000004">
    <property type="protein sequence ID" value="RGQ43790.1"/>
    <property type="molecule type" value="Genomic_DNA"/>
</dbReference>
<evidence type="ECO:0000313" key="8">
    <source>
        <dbReference type="EMBL" id="RGQ43790.1"/>
    </source>
</evidence>
<dbReference type="GO" id="GO:0004521">
    <property type="term" value="F:RNA endonuclease activity"/>
    <property type="evidence" value="ECO:0007669"/>
    <property type="project" value="InterPro"/>
</dbReference>
<dbReference type="InterPro" id="IPR013527">
    <property type="entry name" value="YicC-like_N"/>
</dbReference>
<proteinExistence type="inferred from homology"/>
<keyword evidence="3" id="KW-0255">Endonuclease</keyword>
<dbReference type="NCBIfam" id="TIGR00255">
    <property type="entry name" value="YicC/YloC family endoribonuclease"/>
    <property type="match status" value="1"/>
</dbReference>
<protein>
    <submittedName>
        <fullName evidence="8">YicC family protein</fullName>
    </submittedName>
</protein>
<comment type="similarity">
    <text evidence="5">Belongs to the YicC/YloC family.</text>
</comment>
<evidence type="ECO:0000256" key="2">
    <source>
        <dbReference type="ARBA" id="ARBA00022722"/>
    </source>
</evidence>
<evidence type="ECO:0000256" key="1">
    <source>
        <dbReference type="ARBA" id="ARBA00001968"/>
    </source>
</evidence>
<evidence type="ECO:0000313" key="9">
    <source>
        <dbReference type="Proteomes" id="UP000284751"/>
    </source>
</evidence>
<dbReference type="Pfam" id="PF08340">
    <property type="entry name" value="YicC-like_C"/>
    <property type="match status" value="1"/>
</dbReference>
<dbReference type="AlphaFoldDB" id="A0A412B017"/>
<dbReference type="PANTHER" id="PTHR30636:SF3">
    <property type="entry name" value="UPF0701 PROTEIN YICC"/>
    <property type="match status" value="1"/>
</dbReference>
<dbReference type="GO" id="GO:0016787">
    <property type="term" value="F:hydrolase activity"/>
    <property type="evidence" value="ECO:0007669"/>
    <property type="project" value="UniProtKB-KW"/>
</dbReference>
<gene>
    <name evidence="8" type="ORF">DWY99_02325</name>
</gene>
<evidence type="ECO:0000256" key="4">
    <source>
        <dbReference type="ARBA" id="ARBA00022801"/>
    </source>
</evidence>
<comment type="cofactor">
    <cofactor evidence="1">
        <name>a divalent metal cation</name>
        <dbReference type="ChEBI" id="CHEBI:60240"/>
    </cofactor>
</comment>
<reference evidence="8 9" key="1">
    <citation type="submission" date="2018-08" db="EMBL/GenBank/DDBJ databases">
        <title>A genome reference for cultivated species of the human gut microbiota.</title>
        <authorList>
            <person name="Zou Y."/>
            <person name="Xue W."/>
            <person name="Luo G."/>
        </authorList>
    </citation>
    <scope>NUCLEOTIDE SEQUENCE [LARGE SCALE GENOMIC DNA]</scope>
    <source>
        <strain evidence="8 9">AF28-26</strain>
    </source>
</reference>
<sequence length="292" mass="33327">MIKSMTGYGRAESDAEGRGILVEIKSVNHRYFEFSSRTTRGYNFLDEKLKSYVQSKVSRGKVDVFVTIEALEDAAAEVKINHSLADGYVKALRELRDTYGLQDDISVSTVARYGDIFSIHKGEEDEDQVWEQVRSALDRALEKFIQMRSVEGERLKSDIESRAQTILAIVEKVEERSPQTVIEYQERLRAKLNEVLADTTADEQRILTEAAIFADKVAVAEETVRLRSHFQQMEQMLQSDEAIGRKLDFIVQEMNREVNTIGSKAVDAEIAHMVVDMKAEIEKIREQIQNVE</sequence>
<keyword evidence="2" id="KW-0540">Nuclease</keyword>
<name>A0A412B017_9FIRM</name>
<dbReference type="PANTHER" id="PTHR30636">
    <property type="entry name" value="UPF0701 PROTEIN YICC"/>
    <property type="match status" value="1"/>
</dbReference>
<keyword evidence="4" id="KW-0378">Hydrolase</keyword>
<comment type="caution">
    <text evidence="8">The sequence shown here is derived from an EMBL/GenBank/DDBJ whole genome shotgun (WGS) entry which is preliminary data.</text>
</comment>
<organism evidence="8 9">
    <name type="scientific">[Clostridium] leptum</name>
    <dbReference type="NCBI Taxonomy" id="1535"/>
    <lineage>
        <taxon>Bacteria</taxon>
        <taxon>Bacillati</taxon>
        <taxon>Bacillota</taxon>
        <taxon>Clostridia</taxon>
        <taxon>Eubacteriales</taxon>
        <taxon>Oscillospiraceae</taxon>
        <taxon>Oscillospiraceae incertae sedis</taxon>
    </lineage>
</organism>
<dbReference type="InterPro" id="IPR005229">
    <property type="entry name" value="YicC/YloC-like"/>
</dbReference>